<dbReference type="Pfam" id="PF18102">
    <property type="entry name" value="DTC"/>
    <property type="match status" value="1"/>
</dbReference>
<dbReference type="InterPro" id="IPR037197">
    <property type="entry name" value="WWE_dom_sf"/>
</dbReference>
<dbReference type="InterPro" id="IPR013083">
    <property type="entry name" value="Znf_RING/FYVE/PHD"/>
</dbReference>
<dbReference type="PROSITE" id="PS50089">
    <property type="entry name" value="ZF_RING_2"/>
    <property type="match status" value="1"/>
</dbReference>
<evidence type="ECO:0000313" key="15">
    <source>
        <dbReference type="EMBL" id="CAD7091702.1"/>
    </source>
</evidence>
<dbReference type="OrthoDB" id="2449614at2759"/>
<feature type="compositionally biased region" description="Low complexity" evidence="12">
    <location>
        <begin position="267"/>
        <end position="278"/>
    </location>
</feature>
<dbReference type="InParanoid" id="A0A7R8V3Z0"/>
<dbReference type="SMART" id="SM00678">
    <property type="entry name" value="WWE"/>
    <property type="match status" value="2"/>
</dbReference>
<dbReference type="CDD" id="cd09633">
    <property type="entry name" value="Deltex_C"/>
    <property type="match status" value="1"/>
</dbReference>
<evidence type="ECO:0000256" key="8">
    <source>
        <dbReference type="ARBA" id="ARBA00022833"/>
    </source>
</evidence>
<evidence type="ECO:0000256" key="4">
    <source>
        <dbReference type="ARBA" id="ARBA00022679"/>
    </source>
</evidence>
<dbReference type="Gene3D" id="3.30.390.130">
    <property type="match status" value="1"/>
</dbReference>
<feature type="compositionally biased region" description="Polar residues" evidence="12">
    <location>
        <begin position="185"/>
        <end position="199"/>
    </location>
</feature>
<dbReference type="Gene3D" id="3.30.720.50">
    <property type="match status" value="2"/>
</dbReference>
<evidence type="ECO:0000256" key="10">
    <source>
        <dbReference type="PROSITE-ProRule" id="PRU00175"/>
    </source>
</evidence>
<dbReference type="AlphaFoldDB" id="A0A7R8V3Z0"/>
<proteinExistence type="inferred from homology"/>
<dbReference type="GO" id="GO:0061630">
    <property type="term" value="F:ubiquitin protein ligase activity"/>
    <property type="evidence" value="ECO:0007669"/>
    <property type="project" value="UniProtKB-UniRule"/>
</dbReference>
<evidence type="ECO:0000256" key="12">
    <source>
        <dbReference type="SAM" id="MobiDB-lite"/>
    </source>
</evidence>
<feature type="region of interest" description="Disordered" evidence="12">
    <location>
        <begin position="254"/>
        <end position="317"/>
    </location>
</feature>
<dbReference type="SMART" id="SM00184">
    <property type="entry name" value="RING"/>
    <property type="match status" value="1"/>
</dbReference>
<evidence type="ECO:0000313" key="16">
    <source>
        <dbReference type="Proteomes" id="UP000594454"/>
    </source>
</evidence>
<dbReference type="Pfam" id="PF02825">
    <property type="entry name" value="WWE"/>
    <property type="match status" value="2"/>
</dbReference>
<evidence type="ECO:0000256" key="6">
    <source>
        <dbReference type="ARBA" id="ARBA00022737"/>
    </source>
</evidence>
<keyword evidence="6" id="KW-0677">Repeat</keyword>
<evidence type="ECO:0000256" key="3">
    <source>
        <dbReference type="ARBA" id="ARBA00009413"/>
    </source>
</evidence>
<feature type="domain" description="WWE" evidence="14">
    <location>
        <begin position="78"/>
        <end position="157"/>
    </location>
</feature>
<evidence type="ECO:0000256" key="5">
    <source>
        <dbReference type="ARBA" id="ARBA00022723"/>
    </source>
</evidence>
<protein>
    <recommendedName>
        <fullName evidence="11">E3 ubiquitin-protein ligase</fullName>
        <ecNumber evidence="11">2.3.2.27</ecNumber>
    </recommendedName>
</protein>
<dbReference type="SUPFAM" id="SSF57850">
    <property type="entry name" value="RING/U-box"/>
    <property type="match status" value="1"/>
</dbReference>
<comment type="catalytic activity">
    <reaction evidence="1 11">
        <text>S-ubiquitinyl-[E2 ubiquitin-conjugating enzyme]-L-cysteine + [acceptor protein]-L-lysine = [E2 ubiquitin-conjugating enzyme]-L-cysteine + N(6)-ubiquitinyl-[acceptor protein]-L-lysine.</text>
        <dbReference type="EC" id="2.3.2.27"/>
    </reaction>
</comment>
<gene>
    <name evidence="15" type="ORF">HERILL_LOCUS14108</name>
</gene>
<dbReference type="OMA" id="MFYAPSS"/>
<dbReference type="PROSITE" id="PS50918">
    <property type="entry name" value="WWE"/>
    <property type="match status" value="2"/>
</dbReference>
<dbReference type="GO" id="GO:0007219">
    <property type="term" value="P:Notch signaling pathway"/>
    <property type="evidence" value="ECO:0007669"/>
    <property type="project" value="UniProtKB-KW"/>
</dbReference>
<dbReference type="InterPro" id="IPR039396">
    <property type="entry name" value="Deltex_C"/>
</dbReference>
<dbReference type="GO" id="GO:0005737">
    <property type="term" value="C:cytoplasm"/>
    <property type="evidence" value="ECO:0007669"/>
    <property type="project" value="UniProtKB-SubCell"/>
</dbReference>
<dbReference type="FunCoup" id="A0A7R8V3Z0">
    <property type="interactions" value="1023"/>
</dbReference>
<organism evidence="15 16">
    <name type="scientific">Hermetia illucens</name>
    <name type="common">Black soldier fly</name>
    <dbReference type="NCBI Taxonomy" id="343691"/>
    <lineage>
        <taxon>Eukaryota</taxon>
        <taxon>Metazoa</taxon>
        <taxon>Ecdysozoa</taxon>
        <taxon>Arthropoda</taxon>
        <taxon>Hexapoda</taxon>
        <taxon>Insecta</taxon>
        <taxon>Pterygota</taxon>
        <taxon>Neoptera</taxon>
        <taxon>Endopterygota</taxon>
        <taxon>Diptera</taxon>
        <taxon>Brachycera</taxon>
        <taxon>Stratiomyomorpha</taxon>
        <taxon>Stratiomyidae</taxon>
        <taxon>Hermetiinae</taxon>
        <taxon>Hermetia</taxon>
    </lineage>
</organism>
<keyword evidence="8 11" id="KW-0862">Zinc</keyword>
<evidence type="ECO:0000256" key="1">
    <source>
        <dbReference type="ARBA" id="ARBA00000900"/>
    </source>
</evidence>
<comment type="pathway">
    <text evidence="2 11">Protein modification; protein ubiquitination.</text>
</comment>
<dbReference type="InterPro" id="IPR001841">
    <property type="entry name" value="Znf_RING"/>
</dbReference>
<keyword evidence="9" id="KW-0914">Notch signaling pathway</keyword>
<dbReference type="InterPro" id="IPR039398">
    <property type="entry name" value="Deltex_fam"/>
</dbReference>
<evidence type="ECO:0000256" key="7">
    <source>
        <dbReference type="ARBA" id="ARBA00022771"/>
    </source>
</evidence>
<dbReference type="GO" id="GO:0016567">
    <property type="term" value="P:protein ubiquitination"/>
    <property type="evidence" value="ECO:0007669"/>
    <property type="project" value="UniProtKB-UniRule"/>
</dbReference>
<keyword evidence="7 10" id="KW-0863">Zinc-finger</keyword>
<sequence>MATSCHAVVVWEFESLGGKWLPYSPEVSQHLERAHAKKLTRVLLSDADPNLEQFYVNVRSMTQNSEDIEMPMINVRRTFYKPSSPAGKGIKWEWVDATGSDWHPYNMTVQCIVEEAWAKGEQTLDLNKTNIGSPYTINFCNLTQVRQPNGPIRSIRRTQQAPYPLVKITPQQAQQLNAPKIPPKTINSKQKSHLTTSQLVAGPSSSTSSSLCSGSQKRSTKPTKTKHPESHPPTSTANLARQILNNLNIFSTKTAGAASHHSHNHHSPQQPSSPHMNMFSNRSSDGGQYHHRLGSSHRSRSRTRASDTDTSSLKSIRRPSVDTVSTYLSHESKESLRSRNFTASVNDLLDCSVGSDDVFTQPHSTPPPLPPLPQQSHHMHTIAGPIVGVDPASDMISRFVKVADPPKWPNAQPCPMCMEELVHTTQNPAVSLSRCQHLMHLQCLNQMIIDQQKGTQKLLQSLYIECPVCGIVYGEKVGNQPSGTMSWIIIPKSLPGHEGQNTIQIVYNIASGIQTEEHPHPGRAFFAVGFPRTCYLPDCPLGRKVLRFLKIAFDRRLLFTIGRSATTGREDVVIWNSVDHKTQFNMFPDPTYLQRCMQQLVHLGVTD</sequence>
<feature type="compositionally biased region" description="Low complexity" evidence="12">
    <location>
        <begin position="204"/>
        <end position="215"/>
    </location>
</feature>
<dbReference type="UniPathway" id="UPA00143"/>
<comment type="subcellular location">
    <subcellularLocation>
        <location evidence="11">Cytoplasm</location>
    </subcellularLocation>
</comment>
<comment type="similarity">
    <text evidence="3 11">Belongs to the Deltex family.</text>
</comment>
<evidence type="ECO:0000256" key="11">
    <source>
        <dbReference type="RuleBase" id="RU367105"/>
    </source>
</evidence>
<name>A0A7R8V3Z0_HERIL</name>
<feature type="compositionally biased region" description="Basic residues" evidence="12">
    <location>
        <begin position="289"/>
        <end position="303"/>
    </location>
</feature>
<keyword evidence="16" id="KW-1185">Reference proteome</keyword>
<accession>A0A7R8V3Z0</accession>
<evidence type="ECO:0000256" key="9">
    <source>
        <dbReference type="ARBA" id="ARBA00022976"/>
    </source>
</evidence>
<reference evidence="15 16" key="1">
    <citation type="submission" date="2020-11" db="EMBL/GenBank/DDBJ databases">
        <authorList>
            <person name="Wallbank WR R."/>
            <person name="Pardo Diaz C."/>
            <person name="Kozak K."/>
            <person name="Martin S."/>
            <person name="Jiggins C."/>
            <person name="Moest M."/>
            <person name="Warren A I."/>
            <person name="Generalovic N T."/>
            <person name="Byers J.R.P. K."/>
            <person name="Montejo-Kovacevich G."/>
            <person name="Yen C E."/>
        </authorList>
    </citation>
    <scope>NUCLEOTIDE SEQUENCE [LARGE SCALE GENOMIC DNA]</scope>
</reference>
<dbReference type="FunFam" id="3.30.390.130:FF:000001">
    <property type="entry name" value="Probable E3 ubiquitin-protein ligase DTX3"/>
    <property type="match status" value="1"/>
</dbReference>
<keyword evidence="5 11" id="KW-0479">Metal-binding</keyword>
<dbReference type="InterPro" id="IPR018123">
    <property type="entry name" value="WWE-dom_subgr"/>
</dbReference>
<dbReference type="InterPro" id="IPR004170">
    <property type="entry name" value="WWE_dom"/>
</dbReference>
<keyword evidence="4 11" id="KW-0808">Transferase</keyword>
<dbReference type="EMBL" id="LR899013">
    <property type="protein sequence ID" value="CAD7091702.1"/>
    <property type="molecule type" value="Genomic_DNA"/>
</dbReference>
<evidence type="ECO:0000259" key="13">
    <source>
        <dbReference type="PROSITE" id="PS50089"/>
    </source>
</evidence>
<dbReference type="PANTHER" id="PTHR12622">
    <property type="entry name" value="DELTEX-RELATED"/>
    <property type="match status" value="1"/>
</dbReference>
<feature type="domain" description="RING-type" evidence="13">
    <location>
        <begin position="414"/>
        <end position="469"/>
    </location>
</feature>
<keyword evidence="11" id="KW-0963">Cytoplasm</keyword>
<dbReference type="Gene3D" id="3.30.40.10">
    <property type="entry name" value="Zinc/RING finger domain, C3HC4 (zinc finger)"/>
    <property type="match status" value="1"/>
</dbReference>
<evidence type="ECO:0000259" key="14">
    <source>
        <dbReference type="PROSITE" id="PS50918"/>
    </source>
</evidence>
<dbReference type="InterPro" id="IPR039399">
    <property type="entry name" value="Deltex_C_sf"/>
</dbReference>
<feature type="domain" description="WWE" evidence="14">
    <location>
        <begin position="1"/>
        <end position="77"/>
    </location>
</feature>
<feature type="region of interest" description="Disordered" evidence="12">
    <location>
        <begin position="172"/>
        <end position="236"/>
    </location>
</feature>
<dbReference type="SUPFAM" id="SSF117839">
    <property type="entry name" value="WWE domain"/>
    <property type="match status" value="2"/>
</dbReference>
<dbReference type="GO" id="GO:0008270">
    <property type="term" value="F:zinc ion binding"/>
    <property type="evidence" value="ECO:0007669"/>
    <property type="project" value="UniProtKB-KW"/>
</dbReference>
<dbReference type="EC" id="2.3.2.27" evidence="11"/>
<evidence type="ECO:0000256" key="2">
    <source>
        <dbReference type="ARBA" id="ARBA00004906"/>
    </source>
</evidence>
<dbReference type="Proteomes" id="UP000594454">
    <property type="component" value="Chromosome 5"/>
</dbReference>